<evidence type="ECO:0000313" key="1">
    <source>
        <dbReference type="EMBL" id="RYN92117.1"/>
    </source>
</evidence>
<dbReference type="Proteomes" id="UP000293195">
    <property type="component" value="Unassembled WGS sequence"/>
</dbReference>
<proteinExistence type="predicted"/>
<dbReference type="EMBL" id="PDXF01000062">
    <property type="protein sequence ID" value="RYN92117.1"/>
    <property type="molecule type" value="Genomic_DNA"/>
</dbReference>
<sequence length="239" mass="27727">MVGIQHDGDSASSISARTSRILGAEWIPLIHGVGTVIRPVYGYLKEGPLRSTLHLKDWDTMDPDVHPGPDDEHLLRIKQTWADDEHKAIYDEALYVLRKMSAWEVHFNNSRKTQQEEWGYNGGYSAVSYSISFSIYQMDDLTNERCFLSSAQPFVWLSVVPKEYFKLQRQRQPLALLIFAYFGALLEQILQDWWTDSCGKSIVDVVDDCLGSYWAEWMTWPKQVVNQQQQQRYQRNAES</sequence>
<reference evidence="2" key="1">
    <citation type="journal article" date="2019" name="bioRxiv">
        <title>Genomics, evolutionary history and diagnostics of the Alternaria alternata species group including apple and Asian pear pathotypes.</title>
        <authorList>
            <person name="Armitage A.D."/>
            <person name="Cockerton H.M."/>
            <person name="Sreenivasaprasad S."/>
            <person name="Woodhall J.W."/>
            <person name="Lane C.R."/>
            <person name="Harrison R.J."/>
            <person name="Clarkson J.P."/>
        </authorList>
    </citation>
    <scope>NUCLEOTIDE SEQUENCE [LARGE SCALE GENOMIC DNA]</scope>
    <source>
        <strain evidence="2">FERA 635</strain>
    </source>
</reference>
<dbReference type="PANTHER" id="PTHR47784:SF5">
    <property type="entry name" value="STEROL UPTAKE CONTROL PROTEIN 2"/>
    <property type="match status" value="1"/>
</dbReference>
<gene>
    <name evidence="1" type="ORF">AA0119_g10218</name>
</gene>
<organism evidence="1 2">
    <name type="scientific">Alternaria tenuissima</name>
    <dbReference type="NCBI Taxonomy" id="119927"/>
    <lineage>
        <taxon>Eukaryota</taxon>
        <taxon>Fungi</taxon>
        <taxon>Dikarya</taxon>
        <taxon>Ascomycota</taxon>
        <taxon>Pezizomycotina</taxon>
        <taxon>Dothideomycetes</taxon>
        <taxon>Pleosporomycetidae</taxon>
        <taxon>Pleosporales</taxon>
        <taxon>Pleosporineae</taxon>
        <taxon>Pleosporaceae</taxon>
        <taxon>Alternaria</taxon>
        <taxon>Alternaria sect. Alternaria</taxon>
        <taxon>Alternaria alternata complex</taxon>
    </lineage>
</organism>
<name>A0ABY0FXJ6_9PLEO</name>
<accession>A0ABY0FXJ6</accession>
<comment type="caution">
    <text evidence="1">The sequence shown here is derived from an EMBL/GenBank/DDBJ whole genome shotgun (WGS) entry which is preliminary data.</text>
</comment>
<dbReference type="PANTHER" id="PTHR47784">
    <property type="entry name" value="STEROL UPTAKE CONTROL PROTEIN 2"/>
    <property type="match status" value="1"/>
</dbReference>
<evidence type="ECO:0000313" key="2">
    <source>
        <dbReference type="Proteomes" id="UP000293195"/>
    </source>
</evidence>
<keyword evidence="2" id="KW-1185">Reference proteome</keyword>
<dbReference type="InterPro" id="IPR053157">
    <property type="entry name" value="Sterol_Uptake_Regulator"/>
</dbReference>
<protein>
    <submittedName>
        <fullName evidence="1">Uncharacterized protein</fullName>
    </submittedName>
</protein>